<reference evidence="2" key="1">
    <citation type="submission" date="2021-11" db="EMBL/GenBank/DDBJ databases">
        <title>The complete genome of Massilia sp sp. G4R7.</title>
        <authorList>
            <person name="Liu L."/>
            <person name="Yue J."/>
            <person name="Yuan J."/>
            <person name="Yang F."/>
            <person name="Li L."/>
        </authorList>
    </citation>
    <scope>NUCLEOTIDE SEQUENCE</scope>
    <source>
        <strain evidence="2">G4R7</strain>
    </source>
</reference>
<accession>A0ABS8Q0H3</accession>
<dbReference type="RefSeq" id="WP_231056561.1">
    <property type="nucleotide sequence ID" value="NZ_JAJNOC010000001.1"/>
</dbReference>
<comment type="caution">
    <text evidence="2">The sequence shown here is derived from an EMBL/GenBank/DDBJ whole genome shotgun (WGS) entry which is preliminary data.</text>
</comment>
<evidence type="ECO:0000256" key="1">
    <source>
        <dbReference type="SAM" id="Phobius"/>
    </source>
</evidence>
<feature type="transmembrane region" description="Helical" evidence="1">
    <location>
        <begin position="12"/>
        <end position="31"/>
    </location>
</feature>
<dbReference type="EMBL" id="JAJNOC010000001">
    <property type="protein sequence ID" value="MCD2515245.1"/>
    <property type="molecule type" value="Genomic_DNA"/>
</dbReference>
<protein>
    <submittedName>
        <fullName evidence="2">Uncharacterized protein</fullName>
    </submittedName>
</protein>
<proteinExistence type="predicted"/>
<keyword evidence="1" id="KW-0812">Transmembrane</keyword>
<keyword evidence="3" id="KW-1185">Reference proteome</keyword>
<evidence type="ECO:0000313" key="2">
    <source>
        <dbReference type="EMBL" id="MCD2515245.1"/>
    </source>
</evidence>
<evidence type="ECO:0000313" key="3">
    <source>
        <dbReference type="Proteomes" id="UP001179361"/>
    </source>
</evidence>
<keyword evidence="1" id="KW-0472">Membrane</keyword>
<organism evidence="2 3">
    <name type="scientific">Massilia phyllostachyos</name>
    <dbReference type="NCBI Taxonomy" id="2898585"/>
    <lineage>
        <taxon>Bacteria</taxon>
        <taxon>Pseudomonadati</taxon>
        <taxon>Pseudomonadota</taxon>
        <taxon>Betaproteobacteria</taxon>
        <taxon>Burkholderiales</taxon>
        <taxon>Oxalobacteraceae</taxon>
        <taxon>Telluria group</taxon>
        <taxon>Massilia</taxon>
    </lineage>
</organism>
<keyword evidence="1" id="KW-1133">Transmembrane helix</keyword>
<sequence>MITKINAFRRVHVVILSVLLVGIASYFAYVAGMNSAIGRSAYVNATFVRVEEQQCIRSNDMECMKAFWRIRAEAAAESARRSNNGFGNSSVEKELAEYIGWVETLPPPGRRKK</sequence>
<dbReference type="Proteomes" id="UP001179361">
    <property type="component" value="Unassembled WGS sequence"/>
</dbReference>
<gene>
    <name evidence="2" type="ORF">LQ564_02840</name>
</gene>
<name>A0ABS8Q0H3_9BURK</name>